<dbReference type="KEGG" id="adp:NCTC12871_01315"/>
<dbReference type="NCBIfam" id="TIGR03570">
    <property type="entry name" value="NeuD_NnaD"/>
    <property type="match status" value="1"/>
</dbReference>
<dbReference type="InterPro" id="IPR011004">
    <property type="entry name" value="Trimer_LpxA-like_sf"/>
</dbReference>
<dbReference type="EC" id="2.3.1.18" evidence="7"/>
<name>A0A448TV68_9PAST</name>
<dbReference type="InterPro" id="IPR041561">
    <property type="entry name" value="PglD_N"/>
</dbReference>
<dbReference type="GO" id="GO:0008870">
    <property type="term" value="F:galactoside O-acetyltransferase activity"/>
    <property type="evidence" value="ECO:0007669"/>
    <property type="project" value="UniProtKB-EC"/>
</dbReference>
<gene>
    <name evidence="7" type="primary">lacA</name>
    <name evidence="7" type="ORF">NCTC12871_01315</name>
</gene>
<keyword evidence="3" id="KW-0677">Repeat</keyword>
<dbReference type="Proteomes" id="UP000279799">
    <property type="component" value="Chromosome"/>
</dbReference>
<dbReference type="CDD" id="cd03360">
    <property type="entry name" value="LbH_AT_putative"/>
    <property type="match status" value="1"/>
</dbReference>
<evidence type="ECO:0000256" key="3">
    <source>
        <dbReference type="ARBA" id="ARBA00022737"/>
    </source>
</evidence>
<dbReference type="InterPro" id="IPR001451">
    <property type="entry name" value="Hexapep"/>
</dbReference>
<accession>A0A448TV68</accession>
<dbReference type="InterPro" id="IPR018357">
    <property type="entry name" value="Hexapep_transf_CS"/>
</dbReference>
<dbReference type="AlphaFoldDB" id="A0A448TV68"/>
<proteinExistence type="inferred from homology"/>
<dbReference type="PROSITE" id="PS00101">
    <property type="entry name" value="HEXAPEP_TRANSFERASES"/>
    <property type="match status" value="1"/>
</dbReference>
<dbReference type="SUPFAM" id="SSF51161">
    <property type="entry name" value="Trimeric LpxA-like enzymes"/>
    <property type="match status" value="1"/>
</dbReference>
<evidence type="ECO:0000313" key="8">
    <source>
        <dbReference type="Proteomes" id="UP000279799"/>
    </source>
</evidence>
<comment type="similarity">
    <text evidence="1">Belongs to the transferase hexapeptide repeat family.</text>
</comment>
<keyword evidence="8" id="KW-1185">Reference proteome</keyword>
<dbReference type="InterPro" id="IPR020019">
    <property type="entry name" value="AcTrfase_PglD-like"/>
</dbReference>
<evidence type="ECO:0000256" key="4">
    <source>
        <dbReference type="ARBA" id="ARBA00023315"/>
    </source>
</evidence>
<evidence type="ECO:0000313" key="7">
    <source>
        <dbReference type="EMBL" id="VEJ09828.1"/>
    </source>
</evidence>
<dbReference type="PANTHER" id="PTHR43300">
    <property type="entry name" value="ACETYLTRANSFERASE"/>
    <property type="match status" value="1"/>
</dbReference>
<reference evidence="7 8" key="1">
    <citation type="submission" date="2018-12" db="EMBL/GenBank/DDBJ databases">
        <authorList>
            <consortium name="Pathogen Informatics"/>
        </authorList>
    </citation>
    <scope>NUCLEOTIDE SEQUENCE [LARGE SCALE GENOMIC DNA]</scope>
    <source>
        <strain evidence="7 8">NCTC12871</strain>
    </source>
</reference>
<dbReference type="Gene3D" id="3.40.50.20">
    <property type="match status" value="1"/>
</dbReference>
<protein>
    <submittedName>
        <fullName evidence="7">Nnad</fullName>
        <ecNumber evidence="7">2.3.1.18</ecNumber>
    </submittedName>
</protein>
<organism evidence="7 8">
    <name type="scientific">Actinobacillus delphinicola</name>
    <dbReference type="NCBI Taxonomy" id="51161"/>
    <lineage>
        <taxon>Bacteria</taxon>
        <taxon>Pseudomonadati</taxon>
        <taxon>Pseudomonadota</taxon>
        <taxon>Gammaproteobacteria</taxon>
        <taxon>Pasteurellales</taxon>
        <taxon>Pasteurellaceae</taxon>
        <taxon>Actinobacillus</taxon>
    </lineage>
</organism>
<evidence type="ECO:0000256" key="1">
    <source>
        <dbReference type="ARBA" id="ARBA00007274"/>
    </source>
</evidence>
<dbReference type="Pfam" id="PF00132">
    <property type="entry name" value="Hexapep"/>
    <property type="match status" value="1"/>
</dbReference>
<keyword evidence="4 7" id="KW-0012">Acyltransferase</keyword>
<dbReference type="OrthoDB" id="9794407at2"/>
<dbReference type="EMBL" id="LR134510">
    <property type="protein sequence ID" value="VEJ09828.1"/>
    <property type="molecule type" value="Genomic_DNA"/>
</dbReference>
<evidence type="ECO:0000256" key="5">
    <source>
        <dbReference type="PIRSR" id="PIRSR620019-2"/>
    </source>
</evidence>
<dbReference type="Pfam" id="PF14602">
    <property type="entry name" value="Hexapep_2"/>
    <property type="match status" value="1"/>
</dbReference>
<feature type="domain" description="PglD N-terminal" evidence="6">
    <location>
        <begin position="4"/>
        <end position="74"/>
    </location>
</feature>
<sequence>MKEIILIGAGGYAKSVLDSLDLTRYKFKGYIDRLRPVGSTHLGFPVLANNLLELKDFHQYSYFIAIGNNDLRYENYTFLKKNHCNIINIIDKTSIISSSSYLGEGVFVGKMAIINAGVKVGNNVIVNTKALLEHGVTIENHCNISTNTTLNGDVYIGEKSFIGSSSVINGQLEIGNNVVVGSGSVVIRDIDPNSIVVGIPAKVIKKLDSNYKVKNNG</sequence>
<keyword evidence="2 7" id="KW-0808">Transferase</keyword>
<dbReference type="PANTHER" id="PTHR43300:SF7">
    <property type="entry name" value="UDP-N-ACETYLBACILLOSAMINE N-ACETYLTRANSFERASE"/>
    <property type="match status" value="1"/>
</dbReference>
<dbReference type="RefSeq" id="WP_126600078.1">
    <property type="nucleotide sequence ID" value="NZ_LR134510.1"/>
</dbReference>
<dbReference type="Gene3D" id="2.160.10.10">
    <property type="entry name" value="Hexapeptide repeat proteins"/>
    <property type="match status" value="1"/>
</dbReference>
<evidence type="ECO:0000259" key="6">
    <source>
        <dbReference type="Pfam" id="PF17836"/>
    </source>
</evidence>
<feature type="binding site" evidence="5">
    <location>
        <position position="67"/>
    </location>
    <ligand>
        <name>substrate</name>
    </ligand>
</feature>
<evidence type="ECO:0000256" key="2">
    <source>
        <dbReference type="ARBA" id="ARBA00022679"/>
    </source>
</evidence>
<dbReference type="InterPro" id="IPR050179">
    <property type="entry name" value="Trans_hexapeptide_repeat"/>
</dbReference>
<dbReference type="Pfam" id="PF17836">
    <property type="entry name" value="PglD_N"/>
    <property type="match status" value="1"/>
</dbReference>